<keyword evidence="4" id="KW-1185">Reference proteome</keyword>
<feature type="chain" id="PRO_5032657145" evidence="2">
    <location>
        <begin position="26"/>
        <end position="88"/>
    </location>
</feature>
<dbReference type="EMBL" id="SWLB01000013">
    <property type="protein sequence ID" value="KAF3330636.1"/>
    <property type="molecule type" value="Genomic_DNA"/>
</dbReference>
<keyword evidence="2" id="KW-0732">Signal</keyword>
<dbReference type="AlphaFoldDB" id="A0A833R6C6"/>
<proteinExistence type="predicted"/>
<accession>A0A833R6C6</accession>
<feature type="region of interest" description="Disordered" evidence="1">
    <location>
        <begin position="69"/>
        <end position="88"/>
    </location>
</feature>
<gene>
    <name evidence="3" type="ORF">FCM35_KLT03990</name>
</gene>
<feature type="signal peptide" evidence="2">
    <location>
        <begin position="1"/>
        <end position="25"/>
    </location>
</feature>
<dbReference type="PANTHER" id="PTHR33474">
    <property type="entry name" value="TRANSMEMBRANE PROTEIN"/>
    <property type="match status" value="1"/>
</dbReference>
<evidence type="ECO:0000313" key="3">
    <source>
        <dbReference type="EMBL" id="KAF3330636.1"/>
    </source>
</evidence>
<dbReference type="Proteomes" id="UP000623129">
    <property type="component" value="Unassembled WGS sequence"/>
</dbReference>
<evidence type="ECO:0000256" key="2">
    <source>
        <dbReference type="SAM" id="SignalP"/>
    </source>
</evidence>
<protein>
    <submittedName>
        <fullName evidence="3">Uncharacterized protein</fullName>
    </submittedName>
</protein>
<feature type="compositionally biased region" description="Basic and acidic residues" evidence="1">
    <location>
        <begin position="78"/>
        <end position="88"/>
    </location>
</feature>
<evidence type="ECO:0000256" key="1">
    <source>
        <dbReference type="SAM" id="MobiDB-lite"/>
    </source>
</evidence>
<evidence type="ECO:0000313" key="4">
    <source>
        <dbReference type="Proteomes" id="UP000623129"/>
    </source>
</evidence>
<dbReference type="PANTHER" id="PTHR33474:SF28">
    <property type="entry name" value="OS01G0815400 PROTEIN"/>
    <property type="match status" value="1"/>
</dbReference>
<name>A0A833R6C6_9POAL</name>
<sequence length="88" mass="9846">MENRRYLLNLFALFLVLSHLLPLSAVPLSRNLALKNQNLPAEEIANQAIPIKEETNLGEKMARMDIEINDYPGSGANPRHDPRSPGRA</sequence>
<dbReference type="OrthoDB" id="693939at2759"/>
<reference evidence="3" key="1">
    <citation type="submission" date="2020-01" db="EMBL/GenBank/DDBJ databases">
        <title>Genome sequence of Kobresia littledalei, the first chromosome-level genome in the family Cyperaceae.</title>
        <authorList>
            <person name="Qu G."/>
        </authorList>
    </citation>
    <scope>NUCLEOTIDE SEQUENCE</scope>
    <source>
        <strain evidence="3">C.B.Clarke</strain>
        <tissue evidence="3">Leaf</tissue>
    </source>
</reference>
<comment type="caution">
    <text evidence="3">The sequence shown here is derived from an EMBL/GenBank/DDBJ whole genome shotgun (WGS) entry which is preliminary data.</text>
</comment>
<organism evidence="3 4">
    <name type="scientific">Carex littledalei</name>
    <dbReference type="NCBI Taxonomy" id="544730"/>
    <lineage>
        <taxon>Eukaryota</taxon>
        <taxon>Viridiplantae</taxon>
        <taxon>Streptophyta</taxon>
        <taxon>Embryophyta</taxon>
        <taxon>Tracheophyta</taxon>
        <taxon>Spermatophyta</taxon>
        <taxon>Magnoliopsida</taxon>
        <taxon>Liliopsida</taxon>
        <taxon>Poales</taxon>
        <taxon>Cyperaceae</taxon>
        <taxon>Cyperoideae</taxon>
        <taxon>Cariceae</taxon>
        <taxon>Carex</taxon>
        <taxon>Carex subgen. Euthyceras</taxon>
    </lineage>
</organism>